<sequence length="173" mass="18388">MPGVAGGAPVPPGRAAGIDAPFALDRVGDARIGEAFSADDWLADWVAAGAQEHDPYVDCEQYTGDALPRGMSMMVMDGAIARFELTMRQDPAEAVRYRAPFGVHLGQIRGEAFALLPEGAQAAPHEYEAPEGEYLTWRDPASTLGIRLETYDGLVDAIYWGDAGAATLGEGCM</sequence>
<gene>
    <name evidence="1" type="ORF">H0E84_06820</name>
</gene>
<evidence type="ECO:0000313" key="2">
    <source>
        <dbReference type="Proteomes" id="UP000578091"/>
    </source>
</evidence>
<evidence type="ECO:0000313" key="1">
    <source>
        <dbReference type="EMBL" id="NZA26094.1"/>
    </source>
</evidence>
<organism evidence="1 2">
    <name type="scientific">Luteimonas salinisoli</name>
    <dbReference type="NCBI Taxonomy" id="2752307"/>
    <lineage>
        <taxon>Bacteria</taxon>
        <taxon>Pseudomonadati</taxon>
        <taxon>Pseudomonadota</taxon>
        <taxon>Gammaproteobacteria</taxon>
        <taxon>Lysobacterales</taxon>
        <taxon>Lysobacteraceae</taxon>
        <taxon>Luteimonas</taxon>
    </lineage>
</organism>
<keyword evidence="2" id="KW-1185">Reference proteome</keyword>
<reference evidence="1 2" key="1">
    <citation type="submission" date="2020-07" db="EMBL/GenBank/DDBJ databases">
        <title>Luteimonas sp. SJ-92.</title>
        <authorList>
            <person name="Huang X.-X."/>
            <person name="Xu L."/>
            <person name="Sun J.-Q."/>
        </authorList>
    </citation>
    <scope>NUCLEOTIDE SEQUENCE [LARGE SCALE GENOMIC DNA]</scope>
    <source>
        <strain evidence="1 2">SJ-92</strain>
    </source>
</reference>
<protein>
    <submittedName>
        <fullName evidence="1">Uncharacterized protein</fullName>
    </submittedName>
</protein>
<dbReference type="AlphaFoldDB" id="A0A853JBG9"/>
<accession>A0A853JBG9</accession>
<dbReference type="Proteomes" id="UP000578091">
    <property type="component" value="Unassembled WGS sequence"/>
</dbReference>
<name>A0A853JBG9_9GAMM</name>
<comment type="caution">
    <text evidence="1">The sequence shown here is derived from an EMBL/GenBank/DDBJ whole genome shotgun (WGS) entry which is preliminary data.</text>
</comment>
<dbReference type="EMBL" id="JACCKA010000047">
    <property type="protein sequence ID" value="NZA26094.1"/>
    <property type="molecule type" value="Genomic_DNA"/>
</dbReference>
<dbReference type="RefSeq" id="WP_180677891.1">
    <property type="nucleotide sequence ID" value="NZ_JACCKA010000047.1"/>
</dbReference>
<proteinExistence type="predicted"/>